<organism evidence="3 4">
    <name type="scientific">Laodelphax striatellus</name>
    <name type="common">Small brown planthopper</name>
    <name type="synonym">Delphax striatella</name>
    <dbReference type="NCBI Taxonomy" id="195883"/>
    <lineage>
        <taxon>Eukaryota</taxon>
        <taxon>Metazoa</taxon>
        <taxon>Ecdysozoa</taxon>
        <taxon>Arthropoda</taxon>
        <taxon>Hexapoda</taxon>
        <taxon>Insecta</taxon>
        <taxon>Pterygota</taxon>
        <taxon>Neoptera</taxon>
        <taxon>Paraneoptera</taxon>
        <taxon>Hemiptera</taxon>
        <taxon>Auchenorrhyncha</taxon>
        <taxon>Fulgoroidea</taxon>
        <taxon>Delphacidae</taxon>
        <taxon>Criomorphinae</taxon>
        <taxon>Laodelphax</taxon>
    </lineage>
</organism>
<feature type="domain" description="Little elongation complex subunit 2 C-terminal" evidence="2">
    <location>
        <begin position="418"/>
        <end position="631"/>
    </location>
</feature>
<dbReference type="GO" id="GO:0008023">
    <property type="term" value="C:transcription elongation factor complex"/>
    <property type="evidence" value="ECO:0007669"/>
    <property type="project" value="InterPro"/>
</dbReference>
<dbReference type="STRING" id="195883.A0A482X3V7"/>
<dbReference type="EMBL" id="QKKF02019433">
    <property type="protein sequence ID" value="RZF40070.1"/>
    <property type="molecule type" value="Genomic_DNA"/>
</dbReference>
<dbReference type="PANTHER" id="PTHR14633">
    <property type="entry name" value="LITTLE ELONGATION COMPLEX SUBUNIT 2"/>
    <property type="match status" value="1"/>
</dbReference>
<dbReference type="InterPro" id="IPR019535">
    <property type="entry name" value="ICE2_C"/>
</dbReference>
<evidence type="ECO:0000259" key="2">
    <source>
        <dbReference type="Pfam" id="PF10505"/>
    </source>
</evidence>
<proteinExistence type="predicted"/>
<dbReference type="GO" id="GO:0045945">
    <property type="term" value="P:positive regulation of transcription by RNA polymerase III"/>
    <property type="evidence" value="ECO:0007669"/>
    <property type="project" value="TreeGrafter"/>
</dbReference>
<accession>A0A482X3V7</accession>
<dbReference type="InParanoid" id="A0A482X3V7"/>
<dbReference type="OrthoDB" id="6288737at2759"/>
<sequence>MEVFNKIFKEVFHFEATHDYSKQPMAMGKSKSHVLSMLNDEVETGFYTQGDRVIEKMFLKELISNEEKEPTVAKFISPERPSRRPGEFTEVDFPQISLLTIKQMRIYTNLLEAKKNNRLDPKDDAEFEQLNEAVKHERENYQAFARQQWLIKNHQRLMEIKPSVKSYIDDVWQSRINRLHKLAAKYYQSRETIALTFNDVSDSENPVALKMGSIIFATGTHNSFVVPPLLVHPREETYLPTDYQTLTENRHPDHEFLPPVSQDKIAEKLLKESAEFKNDHTVVVLSASSLKTIADTDINSSFSAWMLPITIKEFTVAGNKKRKVVFIDKKLPPENLSIKQRMKWYAKIATRMMMCKSNEKSDKAKVNSSSCCDMSEGDDYKEVNEDENEMMDVEDDFESISKCKVNQLKKNPVWSAGHCEYRVWQVGKETQNHLMKNQAGQIKILLRTKYDGKWERRNNKLTQTFTVAAKLDYQCEYGGDRRTTSECIRQWTDLHIRPGSFLKRARINPLTSEFMQLQTVNEADMLTQMRTDYCISPHSIANSLYSITGSLIQKPPGRYLLEHTVKCPGFCTLHVEIEDYRPKCLELESRYPKDAALADPPDLRAPFIPLDPKFVTSNCHYRSVLPLTFPPRANAKPILKTLPKFVPGKKKRKNKSKKKKNKNKKKKNEKNIAKSTTCNSNS</sequence>
<evidence type="ECO:0000256" key="1">
    <source>
        <dbReference type="SAM" id="MobiDB-lite"/>
    </source>
</evidence>
<dbReference type="Pfam" id="PF10505">
    <property type="entry name" value="NARG2_C"/>
    <property type="match status" value="1"/>
</dbReference>
<dbReference type="AlphaFoldDB" id="A0A482X3V7"/>
<feature type="compositionally biased region" description="Polar residues" evidence="1">
    <location>
        <begin position="673"/>
        <end position="682"/>
    </location>
</feature>
<protein>
    <recommendedName>
        <fullName evidence="2">Little elongation complex subunit 2 C-terminal domain-containing protein</fullName>
    </recommendedName>
</protein>
<evidence type="ECO:0000313" key="4">
    <source>
        <dbReference type="Proteomes" id="UP000291343"/>
    </source>
</evidence>
<dbReference type="Proteomes" id="UP000291343">
    <property type="component" value="Unassembled WGS sequence"/>
</dbReference>
<feature type="region of interest" description="Disordered" evidence="1">
    <location>
        <begin position="643"/>
        <end position="682"/>
    </location>
</feature>
<dbReference type="GO" id="GO:0042795">
    <property type="term" value="P:snRNA transcription by RNA polymerase II"/>
    <property type="evidence" value="ECO:0007669"/>
    <property type="project" value="TreeGrafter"/>
</dbReference>
<feature type="compositionally biased region" description="Basic residues" evidence="1">
    <location>
        <begin position="647"/>
        <end position="668"/>
    </location>
</feature>
<gene>
    <name evidence="3" type="ORF">LSTR_LSTR002473</name>
</gene>
<keyword evidence="4" id="KW-1185">Reference proteome</keyword>
<dbReference type="GO" id="GO:0042796">
    <property type="term" value="P:snRNA transcription by RNA polymerase III"/>
    <property type="evidence" value="ECO:0007669"/>
    <property type="project" value="TreeGrafter"/>
</dbReference>
<reference evidence="3 4" key="1">
    <citation type="journal article" date="2017" name="Gigascience">
        <title>Genome sequence of the small brown planthopper, Laodelphax striatellus.</title>
        <authorList>
            <person name="Zhu J."/>
            <person name="Jiang F."/>
            <person name="Wang X."/>
            <person name="Yang P."/>
            <person name="Bao Y."/>
            <person name="Zhao W."/>
            <person name="Wang W."/>
            <person name="Lu H."/>
            <person name="Wang Q."/>
            <person name="Cui N."/>
            <person name="Li J."/>
            <person name="Chen X."/>
            <person name="Luo L."/>
            <person name="Yu J."/>
            <person name="Kang L."/>
            <person name="Cui F."/>
        </authorList>
    </citation>
    <scope>NUCLEOTIDE SEQUENCE [LARGE SCALE GENOMIC DNA]</scope>
    <source>
        <strain evidence="3">Lst14</strain>
    </source>
</reference>
<comment type="caution">
    <text evidence="3">The sequence shown here is derived from an EMBL/GenBank/DDBJ whole genome shotgun (WGS) entry which is preliminary data.</text>
</comment>
<evidence type="ECO:0000313" key="3">
    <source>
        <dbReference type="EMBL" id="RZF40070.1"/>
    </source>
</evidence>
<name>A0A482X3V7_LAOST</name>
<dbReference type="PANTHER" id="PTHR14633:SF3">
    <property type="entry name" value="LITTLE ELONGATION COMPLEX SUBUNIT 2"/>
    <property type="match status" value="1"/>
</dbReference>